<dbReference type="EMBL" id="JBCLYO010000023">
    <property type="protein sequence ID" value="KAL0079207.1"/>
    <property type="molecule type" value="Genomic_DNA"/>
</dbReference>
<dbReference type="Proteomes" id="UP001448207">
    <property type="component" value="Unassembled WGS sequence"/>
</dbReference>
<keyword evidence="2" id="KW-1185">Reference proteome</keyword>
<evidence type="ECO:0000313" key="2">
    <source>
        <dbReference type="Proteomes" id="UP001448207"/>
    </source>
</evidence>
<feature type="non-terminal residue" evidence="1">
    <location>
        <position position="1"/>
    </location>
</feature>
<protein>
    <submittedName>
        <fullName evidence="1">P-loop containing nucleoside triphosphate hydrolase protein</fullName>
    </submittedName>
</protein>
<dbReference type="PANTHER" id="PTHR10285">
    <property type="entry name" value="URIDINE KINASE"/>
    <property type="match status" value="1"/>
</dbReference>
<gene>
    <name evidence="1" type="ORF">J3Q64DRAFT_1645451</name>
</gene>
<reference evidence="1 2" key="1">
    <citation type="submission" date="2024-04" db="EMBL/GenBank/DDBJ databases">
        <title>Symmetric and asymmetric DNA N6-adenine methylation regulates different biological responses in Mucorales.</title>
        <authorList>
            <consortium name="Lawrence Berkeley National Laboratory"/>
            <person name="Lax C."/>
            <person name="Mondo S.J."/>
            <person name="Osorio-Concepcion M."/>
            <person name="Muszewska A."/>
            <person name="Corrochano-Luque M."/>
            <person name="Gutierrez G."/>
            <person name="Riley R."/>
            <person name="Lipzen A."/>
            <person name="Guo J."/>
            <person name="Hundley H."/>
            <person name="Amirebrahimi M."/>
            <person name="Ng V."/>
            <person name="Lorenzo-Gutierrez D."/>
            <person name="Binder U."/>
            <person name="Yang J."/>
            <person name="Song Y."/>
            <person name="Canovas D."/>
            <person name="Navarro E."/>
            <person name="Freitag M."/>
            <person name="Gabaldon T."/>
            <person name="Grigoriev I.V."/>
            <person name="Corrochano L.M."/>
            <person name="Nicolas F.E."/>
            <person name="Garre V."/>
        </authorList>
    </citation>
    <scope>NUCLEOTIDE SEQUENCE [LARGE SCALE GENOMIC DNA]</scope>
    <source>
        <strain evidence="1 2">L51</strain>
    </source>
</reference>
<dbReference type="GO" id="GO:0016787">
    <property type="term" value="F:hydrolase activity"/>
    <property type="evidence" value="ECO:0007669"/>
    <property type="project" value="UniProtKB-KW"/>
</dbReference>
<dbReference type="InterPro" id="IPR027417">
    <property type="entry name" value="P-loop_NTPase"/>
</dbReference>
<dbReference type="SUPFAM" id="SSF52540">
    <property type="entry name" value="P-loop containing nucleoside triphosphate hydrolases"/>
    <property type="match status" value="1"/>
</dbReference>
<sequence length="230" mass="26170">GPSCSGKTTLTRILQKILKNSVVIYQDDFFKSDDEIPIDPETNLSNWDCPDALDSDGLVALIQHARNHQGQLPKDYHSNEVSNVHDGSNQVSSKTFESLENALKELNSQDCYFVLVDGFMLYWDTALCAELDARIFITASYDTLKYRRENRQGYNTAEGYWADPPGYFDAIVWPQFVRWNKHLFVGEDHSEVDHKVVDNVLVIDTDIYSIETTAKMVVNKLGKTFESSSK</sequence>
<evidence type="ECO:0000313" key="1">
    <source>
        <dbReference type="EMBL" id="KAL0079207.1"/>
    </source>
</evidence>
<name>A0ABR3AQQ9_PHYBL</name>
<dbReference type="Gene3D" id="3.40.50.300">
    <property type="entry name" value="P-loop containing nucleotide triphosphate hydrolases"/>
    <property type="match status" value="1"/>
</dbReference>
<accession>A0ABR3AQQ9</accession>
<comment type="caution">
    <text evidence="1">The sequence shown here is derived from an EMBL/GenBank/DDBJ whole genome shotgun (WGS) entry which is preliminary data.</text>
</comment>
<proteinExistence type="predicted"/>
<dbReference type="CDD" id="cd02024">
    <property type="entry name" value="NRK1"/>
    <property type="match status" value="1"/>
</dbReference>
<organism evidence="1 2">
    <name type="scientific">Phycomyces blakesleeanus</name>
    <dbReference type="NCBI Taxonomy" id="4837"/>
    <lineage>
        <taxon>Eukaryota</taxon>
        <taxon>Fungi</taxon>
        <taxon>Fungi incertae sedis</taxon>
        <taxon>Mucoromycota</taxon>
        <taxon>Mucoromycotina</taxon>
        <taxon>Mucoromycetes</taxon>
        <taxon>Mucorales</taxon>
        <taxon>Phycomycetaceae</taxon>
        <taxon>Phycomyces</taxon>
    </lineage>
</organism>
<keyword evidence="1" id="KW-0378">Hydrolase</keyword>